<dbReference type="Proteomes" id="UP001281614">
    <property type="component" value="Unassembled WGS sequence"/>
</dbReference>
<evidence type="ECO:0000313" key="2">
    <source>
        <dbReference type="Proteomes" id="UP001281614"/>
    </source>
</evidence>
<dbReference type="AlphaFoldDB" id="A0AAD9Y007"/>
<protein>
    <submittedName>
        <fullName evidence="1">Uncharacterized protein</fullName>
    </submittedName>
</protein>
<sequence>MPAVTFALPLQQGRRASPLCTPSISRFKDRQPRAATFPWNHHQQHAVRRRAKRMTMLWNRSKVQVTRSGWTRAEAIGANYPSAAPTSVSPSPGRHILSLLTACTLALPAALPLVLPSPFSLSASLPTPEYGHHTNLCEVDATRRYQISRAASSSNANRLQCILHPAMLR</sequence>
<reference evidence="1" key="1">
    <citation type="submission" date="2023-02" db="EMBL/GenBank/DDBJ databases">
        <title>Colletotrichum kahawae CIFC_Que2 genome sequencing and assembly.</title>
        <authorList>
            <person name="Baroncelli R."/>
        </authorList>
    </citation>
    <scope>NUCLEOTIDE SEQUENCE</scope>
    <source>
        <strain evidence="1">CIFC_Que2</strain>
    </source>
</reference>
<accession>A0AAD9Y007</accession>
<name>A0AAD9Y007_COLKA</name>
<comment type="caution">
    <text evidence="1">The sequence shown here is derived from an EMBL/GenBank/DDBJ whole genome shotgun (WGS) entry which is preliminary data.</text>
</comment>
<evidence type="ECO:0000313" key="1">
    <source>
        <dbReference type="EMBL" id="KAK2729982.1"/>
    </source>
</evidence>
<proteinExistence type="predicted"/>
<keyword evidence="2" id="KW-1185">Reference proteome</keyword>
<organism evidence="1 2">
    <name type="scientific">Colletotrichum kahawae</name>
    <name type="common">Coffee berry disease fungus</name>
    <dbReference type="NCBI Taxonomy" id="34407"/>
    <lineage>
        <taxon>Eukaryota</taxon>
        <taxon>Fungi</taxon>
        <taxon>Dikarya</taxon>
        <taxon>Ascomycota</taxon>
        <taxon>Pezizomycotina</taxon>
        <taxon>Sordariomycetes</taxon>
        <taxon>Hypocreomycetidae</taxon>
        <taxon>Glomerellales</taxon>
        <taxon>Glomerellaceae</taxon>
        <taxon>Colletotrichum</taxon>
        <taxon>Colletotrichum gloeosporioides species complex</taxon>
    </lineage>
</organism>
<dbReference type="EMBL" id="VYYT01000732">
    <property type="protein sequence ID" value="KAK2729982.1"/>
    <property type="molecule type" value="Genomic_DNA"/>
</dbReference>
<gene>
    <name evidence="1" type="ORF">CKAH01_09891</name>
</gene>